<organism evidence="2 3">
    <name type="scientific">Rhizophagus irregularis (strain DAOM 197198w)</name>
    <name type="common">Glomus intraradices</name>
    <dbReference type="NCBI Taxonomy" id="1432141"/>
    <lineage>
        <taxon>Eukaryota</taxon>
        <taxon>Fungi</taxon>
        <taxon>Fungi incertae sedis</taxon>
        <taxon>Mucoromycota</taxon>
        <taxon>Glomeromycotina</taxon>
        <taxon>Glomeromycetes</taxon>
        <taxon>Glomerales</taxon>
        <taxon>Glomeraceae</taxon>
        <taxon>Rhizophagus</taxon>
    </lineage>
</organism>
<keyword evidence="1" id="KW-1133">Transmembrane helix</keyword>
<comment type="caution">
    <text evidence="2">The sequence shown here is derived from an EMBL/GenBank/DDBJ whole genome shotgun (WGS) entry which is preliminary data.</text>
</comment>
<accession>A0A015J848</accession>
<evidence type="ECO:0000256" key="1">
    <source>
        <dbReference type="SAM" id="Phobius"/>
    </source>
</evidence>
<keyword evidence="1" id="KW-0812">Transmembrane</keyword>
<gene>
    <name evidence="2" type="ORF">RirG_265290</name>
</gene>
<protein>
    <submittedName>
        <fullName evidence="2">Uncharacterized protein</fullName>
    </submittedName>
</protein>
<dbReference type="HOGENOM" id="CLU_2419139_0_0_1"/>
<sequence length="93" mass="10308">MSGLSLIEKLRELEQCKHLLTSKEYKTTKRAILDQFIGVERQKTFFKKLYEKACRVGIIFIRHLVFPILTSIGVSLLGGPVAGVAAGLIASAF</sequence>
<evidence type="ECO:0000313" key="3">
    <source>
        <dbReference type="Proteomes" id="UP000022910"/>
    </source>
</evidence>
<reference evidence="2 3" key="1">
    <citation type="submission" date="2014-02" db="EMBL/GenBank/DDBJ databases">
        <title>Single nucleus genome sequencing reveals high similarity among nuclei of an endomycorrhizal fungus.</title>
        <authorList>
            <person name="Lin K."/>
            <person name="Geurts R."/>
            <person name="Zhang Z."/>
            <person name="Limpens E."/>
            <person name="Saunders D.G."/>
            <person name="Mu D."/>
            <person name="Pang E."/>
            <person name="Cao H."/>
            <person name="Cha H."/>
            <person name="Lin T."/>
            <person name="Zhou Q."/>
            <person name="Shang Y."/>
            <person name="Li Y."/>
            <person name="Ivanov S."/>
            <person name="Sharma T."/>
            <person name="Velzen R.V."/>
            <person name="Ruijter N.D."/>
            <person name="Aanen D.K."/>
            <person name="Win J."/>
            <person name="Kamoun S."/>
            <person name="Bisseling T."/>
            <person name="Huang S."/>
        </authorList>
    </citation>
    <scope>NUCLEOTIDE SEQUENCE [LARGE SCALE GENOMIC DNA]</scope>
    <source>
        <strain evidence="2">DAOM 197198w</strain>
        <strain evidence="3">DAOM197198w</strain>
    </source>
</reference>
<evidence type="ECO:0000313" key="2">
    <source>
        <dbReference type="EMBL" id="EXX51034.1"/>
    </source>
</evidence>
<name>A0A015J848_RHIIW</name>
<dbReference type="AlphaFoldDB" id="A0A015J848"/>
<dbReference type="OrthoDB" id="2387896at2759"/>
<dbReference type="EMBL" id="JEMT01029731">
    <property type="protein sequence ID" value="EXX51035.1"/>
    <property type="molecule type" value="Genomic_DNA"/>
</dbReference>
<keyword evidence="3" id="KW-1185">Reference proteome</keyword>
<feature type="transmembrane region" description="Helical" evidence="1">
    <location>
        <begin position="64"/>
        <end position="90"/>
    </location>
</feature>
<proteinExistence type="predicted"/>
<keyword evidence="1" id="KW-0472">Membrane</keyword>
<dbReference type="EMBL" id="JEMT01029731">
    <property type="protein sequence ID" value="EXX51034.1"/>
    <property type="molecule type" value="Genomic_DNA"/>
</dbReference>
<dbReference type="Proteomes" id="UP000022910">
    <property type="component" value="Unassembled WGS sequence"/>
</dbReference>